<evidence type="ECO:0000256" key="3">
    <source>
        <dbReference type="ARBA" id="ARBA00023016"/>
    </source>
</evidence>
<evidence type="ECO:0000256" key="5">
    <source>
        <dbReference type="ARBA" id="ARBA00070102"/>
    </source>
</evidence>
<organism evidence="12 13">
    <name type="scientific">Riccia sorocarpa</name>
    <dbReference type="NCBI Taxonomy" id="122646"/>
    <lineage>
        <taxon>Eukaryota</taxon>
        <taxon>Viridiplantae</taxon>
        <taxon>Streptophyta</taxon>
        <taxon>Embryophyta</taxon>
        <taxon>Marchantiophyta</taxon>
        <taxon>Marchantiopsida</taxon>
        <taxon>Marchantiidae</taxon>
        <taxon>Marchantiales</taxon>
        <taxon>Ricciaceae</taxon>
        <taxon>Riccia</taxon>
    </lineage>
</organism>
<dbReference type="FunFam" id="3.10.20.30:FF:000002">
    <property type="entry name" value="GTP pyrophosphokinase (RelA/SpoT)"/>
    <property type="match status" value="1"/>
</dbReference>
<evidence type="ECO:0000256" key="6">
    <source>
        <dbReference type="ARBA" id="ARBA00075768"/>
    </source>
</evidence>
<dbReference type="InterPro" id="IPR012676">
    <property type="entry name" value="TGS-like"/>
</dbReference>
<dbReference type="InterPro" id="IPR006674">
    <property type="entry name" value="HD_domain"/>
</dbReference>
<evidence type="ECO:0000259" key="11">
    <source>
        <dbReference type="PROSITE" id="PS51880"/>
    </source>
</evidence>
<dbReference type="FunFam" id="1.10.3210.10:FF:000001">
    <property type="entry name" value="GTP pyrophosphokinase RelA"/>
    <property type="match status" value="1"/>
</dbReference>
<evidence type="ECO:0000256" key="4">
    <source>
        <dbReference type="ARBA" id="ARBA00023134"/>
    </source>
</evidence>
<dbReference type="Pfam" id="PF02824">
    <property type="entry name" value="TGS"/>
    <property type="match status" value="1"/>
</dbReference>
<dbReference type="InterPro" id="IPR043519">
    <property type="entry name" value="NT_sf"/>
</dbReference>
<dbReference type="InterPro" id="IPR012675">
    <property type="entry name" value="Beta-grasp_dom_sf"/>
</dbReference>
<evidence type="ECO:0000256" key="8">
    <source>
        <dbReference type="SAM" id="MobiDB-lite"/>
    </source>
</evidence>
<dbReference type="Gene3D" id="3.30.460.10">
    <property type="entry name" value="Beta Polymerase, domain 2"/>
    <property type="match status" value="1"/>
</dbReference>
<dbReference type="InterPro" id="IPR003607">
    <property type="entry name" value="HD/PDEase_dom"/>
</dbReference>
<dbReference type="InterPro" id="IPR033655">
    <property type="entry name" value="TGS_RelA/SpoT"/>
</dbReference>
<dbReference type="Gene3D" id="3.10.20.30">
    <property type="match status" value="1"/>
</dbReference>
<name>A0ABD3HLI0_9MARC</name>
<dbReference type="Pfam" id="PF13328">
    <property type="entry name" value="HD_4"/>
    <property type="match status" value="1"/>
</dbReference>
<comment type="caution">
    <text evidence="12">The sequence shown here is derived from an EMBL/GenBank/DDBJ whole genome shotgun (WGS) entry which is preliminary data.</text>
</comment>
<protein>
    <recommendedName>
        <fullName evidence="5">Putative GTP diphosphokinase RSH1, chloroplastic</fullName>
        <ecNumber evidence="2">2.7.6.5</ecNumber>
    </recommendedName>
    <alternativeName>
        <fullName evidence="6">RelA/SpoT homolog 1</fullName>
    </alternativeName>
    <alternativeName>
        <fullName evidence="7">ppGpp synthetase RSH1</fullName>
    </alternativeName>
</protein>
<dbReference type="SUPFAM" id="SSF81301">
    <property type="entry name" value="Nucleotidyltransferase"/>
    <property type="match status" value="1"/>
</dbReference>
<dbReference type="InterPro" id="IPR004095">
    <property type="entry name" value="TGS"/>
</dbReference>
<dbReference type="SMART" id="SM00471">
    <property type="entry name" value="HDc"/>
    <property type="match status" value="1"/>
</dbReference>
<feature type="domain" description="ACT" evidence="9">
    <location>
        <begin position="822"/>
        <end position="897"/>
    </location>
</feature>
<gene>
    <name evidence="12" type="ORF">R1sor_005939</name>
</gene>
<dbReference type="CDD" id="cd02116">
    <property type="entry name" value="ACT"/>
    <property type="match status" value="1"/>
</dbReference>
<evidence type="ECO:0000259" key="9">
    <source>
        <dbReference type="PROSITE" id="PS51671"/>
    </source>
</evidence>
<dbReference type="Gene3D" id="3.30.70.260">
    <property type="match status" value="1"/>
</dbReference>
<keyword evidence="13" id="KW-1185">Reference proteome</keyword>
<dbReference type="CDD" id="cd05399">
    <property type="entry name" value="NT_Rel-Spo_like"/>
    <property type="match status" value="1"/>
</dbReference>
<accession>A0ABD3HLI0</accession>
<evidence type="ECO:0000256" key="7">
    <source>
        <dbReference type="ARBA" id="ARBA00082153"/>
    </source>
</evidence>
<sequence length="922" mass="102364">MAGSIQLSGCSDSVGSRIFTQPLFAKFEHKDSVCSARTVNSLSNNSVQAVVSVSNSLEWHRNGKDTYLRHHPGCRYGSGGHFLDDCTSSSSLNRASLKSNWRSEKFVRCQSPKEAPPSQGTSALITPATLWEDLKSTVSYLSSSHLSKVKQALQLAFEAHDGQKRRSGEPFIIHPVAVASILGELEMDWETIAAGLLHDTVEDTEHVTFERIEEQFGTVVRRIVEGETKVSKLGKMQCQTSPASSRDVKADDLRQMFLAMTEEVRVIVVKLADRLHNMRTLAHMPPHKQKYIAEETLQVFAPLAKLLGMYRIKSELEDLSFMYSNGEEYIRLRNRVNALRKEQEEVLLEAKNVVLDTILKDQFLKYMTVEVKVLTRYKELYSIYKKIAETKCSADEIRDIAQLRVILKMKPGATLGQLCTAQQVCYHVLGLVHAMWPPVPQTVKDYIATPKPNGYQSLHTTVIPFGSKTFFPLEIQIRTEEMDKLAEWGIAAYHSGKGTDSHASPNGSYTGNGALLTNGSTRQGCQSLNDAEIARRVSWLNSIREWQEEFVGNMTSREFVDTITGDLLGSRVFVFTPKGEVKNLPKGATVVDYAYQIHTDVGNNMVAAKVNGNLVSPTHTLANAEVVEIVTYEGVSQRKLFELHRQWLQYARTRSARHKLTKFLKEQAALSAAEITADSVKEFLSEFEESDVDVIDDDVGEGRLDSGSLASSSNRTRYSSLRTDSVNGRNVVAYWSKGVGHREPGEPFSEPKTAVNGKHNKLVEEMFGKVGRGSSNGAALGTLKPGKPAFALLEDNSRYVFEAWQAGRVAMWHGSGGRSLLWISIICMDRKSMLAEVTSLLGTSGIHICACAAETDQTRGVGIMIFHIEANFDSLMELATNLQDVEGIMNWAVGCSWHPPQTSRPYFNKPRPNGVPGGKLSQ</sequence>
<evidence type="ECO:0000256" key="1">
    <source>
        <dbReference type="ARBA" id="ARBA00007476"/>
    </source>
</evidence>
<comment type="similarity">
    <text evidence="1">Belongs to the RelA/SpoT family.</text>
</comment>
<dbReference type="SUPFAM" id="SSF109604">
    <property type="entry name" value="HD-domain/PDEase-like"/>
    <property type="match status" value="1"/>
</dbReference>
<feature type="region of interest" description="Disordered" evidence="8">
    <location>
        <begin position="903"/>
        <end position="922"/>
    </location>
</feature>
<evidence type="ECO:0000313" key="12">
    <source>
        <dbReference type="EMBL" id="KAL3692288.1"/>
    </source>
</evidence>
<dbReference type="PANTHER" id="PTHR43061:SF1">
    <property type="entry name" value="GTP DIPHOSPHOKINASE RSH1, CHLOROPLASTIC-RELATED"/>
    <property type="match status" value="1"/>
</dbReference>
<dbReference type="GO" id="GO:0008728">
    <property type="term" value="F:GTP diphosphokinase activity"/>
    <property type="evidence" value="ECO:0007669"/>
    <property type="project" value="UniProtKB-EC"/>
</dbReference>
<feature type="domain" description="TGS" evidence="11">
    <location>
        <begin position="568"/>
        <end position="631"/>
    </location>
</feature>
<evidence type="ECO:0000259" key="10">
    <source>
        <dbReference type="PROSITE" id="PS51831"/>
    </source>
</evidence>
<evidence type="ECO:0000256" key="2">
    <source>
        <dbReference type="ARBA" id="ARBA00013251"/>
    </source>
</evidence>
<dbReference type="GO" id="GO:0005525">
    <property type="term" value="F:GTP binding"/>
    <property type="evidence" value="ECO:0007669"/>
    <property type="project" value="UniProtKB-KW"/>
</dbReference>
<dbReference type="PROSITE" id="PS51831">
    <property type="entry name" value="HD"/>
    <property type="match status" value="1"/>
</dbReference>
<dbReference type="SUPFAM" id="SSF81271">
    <property type="entry name" value="TGS-like"/>
    <property type="match status" value="1"/>
</dbReference>
<dbReference type="PANTHER" id="PTHR43061">
    <property type="entry name" value="GTP DIPHOSPHOKINASE RSH1, CHLOROPLASTIC-RELATED"/>
    <property type="match status" value="1"/>
</dbReference>
<dbReference type="PROSITE" id="PS51880">
    <property type="entry name" value="TGS"/>
    <property type="match status" value="1"/>
</dbReference>
<dbReference type="Proteomes" id="UP001633002">
    <property type="component" value="Unassembled WGS sequence"/>
</dbReference>
<keyword evidence="4" id="KW-0342">GTP-binding</keyword>
<dbReference type="InterPro" id="IPR002912">
    <property type="entry name" value="ACT_dom"/>
</dbReference>
<dbReference type="Pfam" id="PF04607">
    <property type="entry name" value="RelA_SpoT"/>
    <property type="match status" value="1"/>
</dbReference>
<evidence type="ECO:0000313" key="13">
    <source>
        <dbReference type="Proteomes" id="UP001633002"/>
    </source>
</evidence>
<keyword evidence="4" id="KW-0547">Nucleotide-binding</keyword>
<dbReference type="CDD" id="cd00077">
    <property type="entry name" value="HDc"/>
    <property type="match status" value="1"/>
</dbReference>
<feature type="domain" description="HD" evidence="10">
    <location>
        <begin position="171"/>
        <end position="278"/>
    </location>
</feature>
<dbReference type="AlphaFoldDB" id="A0ABD3HLI0"/>
<dbReference type="SUPFAM" id="SSF55021">
    <property type="entry name" value="ACT-like"/>
    <property type="match status" value="1"/>
</dbReference>
<dbReference type="CDD" id="cd01668">
    <property type="entry name" value="TGS_RSH"/>
    <property type="match status" value="1"/>
</dbReference>
<dbReference type="EMBL" id="JBJQOH010000003">
    <property type="protein sequence ID" value="KAL3692288.1"/>
    <property type="molecule type" value="Genomic_DNA"/>
</dbReference>
<keyword evidence="3" id="KW-0346">Stress response</keyword>
<proteinExistence type="inferred from homology"/>
<reference evidence="12 13" key="1">
    <citation type="submission" date="2024-09" db="EMBL/GenBank/DDBJ databases">
        <title>Chromosome-scale assembly of Riccia sorocarpa.</title>
        <authorList>
            <person name="Paukszto L."/>
        </authorList>
    </citation>
    <scope>NUCLEOTIDE SEQUENCE [LARGE SCALE GENOMIC DNA]</scope>
    <source>
        <strain evidence="12">LP-2024</strain>
        <tissue evidence="12">Aerial parts of the thallus</tissue>
    </source>
</reference>
<dbReference type="Gene3D" id="1.10.3210.10">
    <property type="entry name" value="Hypothetical protein af1432"/>
    <property type="match status" value="1"/>
</dbReference>
<dbReference type="EC" id="2.7.6.5" evidence="2"/>
<dbReference type="InterPro" id="IPR045865">
    <property type="entry name" value="ACT-like_dom_sf"/>
</dbReference>
<dbReference type="SMART" id="SM00954">
    <property type="entry name" value="RelA_SpoT"/>
    <property type="match status" value="1"/>
</dbReference>
<dbReference type="PROSITE" id="PS51671">
    <property type="entry name" value="ACT"/>
    <property type="match status" value="1"/>
</dbReference>
<dbReference type="InterPro" id="IPR007685">
    <property type="entry name" value="RelA_SpoT"/>
</dbReference>